<dbReference type="PANTHER" id="PTHR48083:SF28">
    <property type="entry name" value="ACYL-COA DEHYDROGENASE FAMILY PROTEIN (AFU_ORTHOLOGUE AFUA_6G10880)-RELATED"/>
    <property type="match status" value="1"/>
</dbReference>
<dbReference type="Pfam" id="PF02770">
    <property type="entry name" value="Acyl-CoA_dh_M"/>
    <property type="match status" value="1"/>
</dbReference>
<evidence type="ECO:0000256" key="3">
    <source>
        <dbReference type="ARBA" id="ARBA00022630"/>
    </source>
</evidence>
<dbReference type="GO" id="GO:0005737">
    <property type="term" value="C:cytoplasm"/>
    <property type="evidence" value="ECO:0007669"/>
    <property type="project" value="TreeGrafter"/>
</dbReference>
<evidence type="ECO:0000313" key="10">
    <source>
        <dbReference type="EMBL" id="ONG38639.1"/>
    </source>
</evidence>
<feature type="domain" description="Acyl-CoA dehydrogenase/oxidase N-terminal" evidence="9">
    <location>
        <begin position="9"/>
        <end position="122"/>
    </location>
</feature>
<dbReference type="RefSeq" id="WP_076878823.1">
    <property type="nucleotide sequence ID" value="NZ_MLCN01000030.1"/>
</dbReference>
<dbReference type="InterPro" id="IPR050741">
    <property type="entry name" value="Acyl-CoA_dehydrogenase"/>
</dbReference>
<dbReference type="InterPro" id="IPR037069">
    <property type="entry name" value="AcylCoA_DH/ox_N_sf"/>
</dbReference>
<evidence type="ECO:0000256" key="1">
    <source>
        <dbReference type="ARBA" id="ARBA00001974"/>
    </source>
</evidence>
<reference evidence="10 11" key="1">
    <citation type="submission" date="2016-10" db="EMBL/GenBank/DDBJ databases">
        <title>Draft Genome sequence of Alkanindiges sp. strain H1.</title>
        <authorList>
            <person name="Subhash Y."/>
            <person name="Lee S."/>
        </authorList>
    </citation>
    <scope>NUCLEOTIDE SEQUENCE [LARGE SCALE GENOMIC DNA]</scope>
    <source>
        <strain evidence="10 11">H1</strain>
    </source>
</reference>
<evidence type="ECO:0000259" key="7">
    <source>
        <dbReference type="Pfam" id="PF00441"/>
    </source>
</evidence>
<evidence type="ECO:0000256" key="6">
    <source>
        <dbReference type="RuleBase" id="RU362125"/>
    </source>
</evidence>
<gene>
    <name evidence="10" type="ORF">BKE30_11920</name>
</gene>
<accession>A0A1S8CRX1</accession>
<dbReference type="InterPro" id="IPR006089">
    <property type="entry name" value="Acyl-CoA_DH_CS"/>
</dbReference>
<evidence type="ECO:0000259" key="9">
    <source>
        <dbReference type="Pfam" id="PF02771"/>
    </source>
</evidence>
<dbReference type="Pfam" id="PF00441">
    <property type="entry name" value="Acyl-CoA_dh_1"/>
    <property type="match status" value="1"/>
</dbReference>
<proteinExistence type="inferred from homology"/>
<dbReference type="Pfam" id="PF02771">
    <property type="entry name" value="Acyl-CoA_dh_N"/>
    <property type="match status" value="1"/>
</dbReference>
<dbReference type="InterPro" id="IPR009100">
    <property type="entry name" value="AcylCoA_DH/oxidase_NM_dom_sf"/>
</dbReference>
<protein>
    <submittedName>
        <fullName evidence="10">Acyl-CoA dehydrogenase</fullName>
    </submittedName>
</protein>
<dbReference type="InterPro" id="IPR006091">
    <property type="entry name" value="Acyl-CoA_Oxase/DH_mid-dom"/>
</dbReference>
<feature type="domain" description="Acyl-CoA oxidase/dehydrogenase middle" evidence="8">
    <location>
        <begin position="126"/>
        <end position="221"/>
    </location>
</feature>
<evidence type="ECO:0000313" key="11">
    <source>
        <dbReference type="Proteomes" id="UP000192132"/>
    </source>
</evidence>
<dbReference type="GO" id="GO:0003995">
    <property type="term" value="F:acyl-CoA dehydrogenase activity"/>
    <property type="evidence" value="ECO:0007669"/>
    <property type="project" value="InterPro"/>
</dbReference>
<feature type="domain" description="Acyl-CoA dehydrogenase/oxidase C-terminal" evidence="7">
    <location>
        <begin position="233"/>
        <end position="385"/>
    </location>
</feature>
<dbReference type="EMBL" id="MLCN01000030">
    <property type="protein sequence ID" value="ONG38639.1"/>
    <property type="molecule type" value="Genomic_DNA"/>
</dbReference>
<comment type="caution">
    <text evidence="10">The sequence shown here is derived from an EMBL/GenBank/DDBJ whole genome shotgun (WGS) entry which is preliminary data.</text>
</comment>
<dbReference type="SUPFAM" id="SSF47203">
    <property type="entry name" value="Acyl-CoA dehydrogenase C-terminal domain-like"/>
    <property type="match status" value="1"/>
</dbReference>
<evidence type="ECO:0000256" key="5">
    <source>
        <dbReference type="ARBA" id="ARBA00023002"/>
    </source>
</evidence>
<dbReference type="Gene3D" id="1.10.540.10">
    <property type="entry name" value="Acyl-CoA dehydrogenase/oxidase, N-terminal domain"/>
    <property type="match status" value="1"/>
</dbReference>
<dbReference type="PROSITE" id="PS00072">
    <property type="entry name" value="ACYL_COA_DH_1"/>
    <property type="match status" value="1"/>
</dbReference>
<dbReference type="FunFam" id="1.20.140.10:FF:000001">
    <property type="entry name" value="Acyl-CoA dehydrogenase"/>
    <property type="match status" value="1"/>
</dbReference>
<dbReference type="PANTHER" id="PTHR48083">
    <property type="entry name" value="MEDIUM-CHAIN SPECIFIC ACYL-COA DEHYDROGENASE, MITOCHONDRIAL-RELATED"/>
    <property type="match status" value="1"/>
</dbReference>
<dbReference type="FunFam" id="2.40.110.10:FF:000002">
    <property type="entry name" value="Acyl-CoA dehydrogenase fadE12"/>
    <property type="match status" value="1"/>
</dbReference>
<sequence length="387" mass="42268">MNSNPLYYTPDHLAFADTIRKFTAQEITPFVNEWDEAGTFPRELYKKAADIGLLGLGYPEAYGGTPDVDAFYTMLASIELAQCSSGGLLASLLSHSIGAPPIKNFGSAELKAKVLPQILSGEKISALAITEPGGGSDVAALKTRAVRDGDHYIVTGEKTFITSGIRADYYSVAVRTDPDAKGANGVSMLLIEGNTPGLSKSPLDKMGWWASDTAHLHFDECRVPVSNLLGPENMGFLVIMQNFNMERFWLAASSYGFAKVCYEDALAWAKDRKTFGKRLVDHQVMRHKLVDMATQLQTTRALLEDTAWKLGQPDQQGSDLVAQICILKNVATRAMQFCADAAVQTLGGMGYMRGTRVERIYREVKVNMIGGGAEEIMKDLASRQLGY</sequence>
<keyword evidence="3 6" id="KW-0285">Flavoprotein</keyword>
<keyword evidence="5 6" id="KW-0560">Oxidoreductase</keyword>
<organism evidence="10 11">
    <name type="scientific">Alkanindiges hydrocarboniclasticus</name>
    <dbReference type="NCBI Taxonomy" id="1907941"/>
    <lineage>
        <taxon>Bacteria</taxon>
        <taxon>Pseudomonadati</taxon>
        <taxon>Pseudomonadota</taxon>
        <taxon>Gammaproteobacteria</taxon>
        <taxon>Moraxellales</taxon>
        <taxon>Moraxellaceae</taxon>
        <taxon>Alkanindiges</taxon>
    </lineage>
</organism>
<comment type="cofactor">
    <cofactor evidence="1 6">
        <name>FAD</name>
        <dbReference type="ChEBI" id="CHEBI:57692"/>
    </cofactor>
</comment>
<dbReference type="InterPro" id="IPR013786">
    <property type="entry name" value="AcylCoA_DH/ox_N"/>
</dbReference>
<dbReference type="SUPFAM" id="SSF56645">
    <property type="entry name" value="Acyl-CoA dehydrogenase NM domain-like"/>
    <property type="match status" value="1"/>
</dbReference>
<dbReference type="GO" id="GO:0050660">
    <property type="term" value="F:flavin adenine dinucleotide binding"/>
    <property type="evidence" value="ECO:0007669"/>
    <property type="project" value="InterPro"/>
</dbReference>
<evidence type="ECO:0000256" key="2">
    <source>
        <dbReference type="ARBA" id="ARBA00009347"/>
    </source>
</evidence>
<dbReference type="GO" id="GO:0033539">
    <property type="term" value="P:fatty acid beta-oxidation using acyl-CoA dehydrogenase"/>
    <property type="evidence" value="ECO:0007669"/>
    <property type="project" value="TreeGrafter"/>
</dbReference>
<evidence type="ECO:0000256" key="4">
    <source>
        <dbReference type="ARBA" id="ARBA00022827"/>
    </source>
</evidence>
<comment type="similarity">
    <text evidence="2 6">Belongs to the acyl-CoA dehydrogenase family.</text>
</comment>
<dbReference type="Proteomes" id="UP000192132">
    <property type="component" value="Unassembled WGS sequence"/>
</dbReference>
<dbReference type="InterPro" id="IPR036250">
    <property type="entry name" value="AcylCo_DH-like_C"/>
</dbReference>
<keyword evidence="11" id="KW-1185">Reference proteome</keyword>
<keyword evidence="4 6" id="KW-0274">FAD</keyword>
<dbReference type="Gene3D" id="2.40.110.10">
    <property type="entry name" value="Butyryl-CoA Dehydrogenase, subunit A, domain 2"/>
    <property type="match status" value="1"/>
</dbReference>
<dbReference type="InterPro" id="IPR046373">
    <property type="entry name" value="Acyl-CoA_Oxase/DH_mid-dom_sf"/>
</dbReference>
<dbReference type="OrthoDB" id="9769473at2"/>
<dbReference type="InterPro" id="IPR009075">
    <property type="entry name" value="AcylCo_DH/oxidase_C"/>
</dbReference>
<dbReference type="Gene3D" id="1.20.140.10">
    <property type="entry name" value="Butyryl-CoA Dehydrogenase, subunit A, domain 3"/>
    <property type="match status" value="1"/>
</dbReference>
<evidence type="ECO:0000259" key="8">
    <source>
        <dbReference type="Pfam" id="PF02770"/>
    </source>
</evidence>
<dbReference type="STRING" id="1907941.BKE30_11920"/>
<name>A0A1S8CRX1_9GAMM</name>
<dbReference type="AlphaFoldDB" id="A0A1S8CRX1"/>